<feature type="transmembrane region" description="Helical" evidence="9">
    <location>
        <begin position="203"/>
        <end position="225"/>
    </location>
</feature>
<dbReference type="CDD" id="cd06261">
    <property type="entry name" value="TM_PBP2"/>
    <property type="match status" value="1"/>
</dbReference>
<accession>A0A223I104</accession>
<evidence type="ECO:0000256" key="3">
    <source>
        <dbReference type="ARBA" id="ARBA00022448"/>
    </source>
</evidence>
<dbReference type="Gene3D" id="1.10.3720.10">
    <property type="entry name" value="MetI-like"/>
    <property type="match status" value="1"/>
</dbReference>
<evidence type="ECO:0000256" key="4">
    <source>
        <dbReference type="ARBA" id="ARBA00022475"/>
    </source>
</evidence>
<keyword evidence="5" id="KW-0762">Sugar transport</keyword>
<dbReference type="Pfam" id="PF00528">
    <property type="entry name" value="BPD_transp_1"/>
    <property type="match status" value="1"/>
</dbReference>
<feature type="transmembrane region" description="Helical" evidence="9">
    <location>
        <begin position="33"/>
        <end position="54"/>
    </location>
</feature>
<dbReference type="InterPro" id="IPR035906">
    <property type="entry name" value="MetI-like_sf"/>
</dbReference>
<evidence type="ECO:0000313" key="12">
    <source>
        <dbReference type="Proteomes" id="UP000214975"/>
    </source>
</evidence>
<sequence>MDISSSAKIPKRSAKDTHRADHKMRPNERVTLWVSRIIIWAFIIVILFPVAWVVGASLGTGDAFFTGTIFPRQISFQNYIDLFQKTQLLTWIKNSLILCFGVAIIQSILTSTSSYAFSRMKFVGRKNGLMTLLILQMFPTFMSLPAIYGILAKLDLLDNLYVFMLVLAGGSAFNIWLLKGYIDGLPKELDEAALVDGASYWQIFVRIILPLTAPMLVVIFLFSFIGTYSEFILSSAVLKSPESYTVALGLQRFINNQFSAHWTLFAAASVVASLPLVIIFMALQRYLQQGLAAGAVKG</sequence>
<protein>
    <submittedName>
        <fullName evidence="11">Sugar ABC transporter permease</fullName>
    </submittedName>
</protein>
<organism evidence="11 12">
    <name type="scientific">Thermoanaerobacterium thermosaccharolyticum</name>
    <name type="common">Clostridium thermosaccharolyticum</name>
    <dbReference type="NCBI Taxonomy" id="1517"/>
    <lineage>
        <taxon>Bacteria</taxon>
        <taxon>Bacillati</taxon>
        <taxon>Bacillota</taxon>
        <taxon>Clostridia</taxon>
        <taxon>Thermoanaerobacterales</taxon>
        <taxon>Thermoanaerobacteraceae</taxon>
        <taxon>Thermoanaerobacterium</taxon>
    </lineage>
</organism>
<feature type="compositionally biased region" description="Basic and acidic residues" evidence="10">
    <location>
        <begin position="13"/>
        <end position="22"/>
    </location>
</feature>
<dbReference type="GO" id="GO:0042956">
    <property type="term" value="P:maltodextrin transmembrane transport"/>
    <property type="evidence" value="ECO:0007669"/>
    <property type="project" value="TreeGrafter"/>
</dbReference>
<dbReference type="GO" id="GO:0015423">
    <property type="term" value="F:ABC-type maltose transporter activity"/>
    <property type="evidence" value="ECO:0007669"/>
    <property type="project" value="TreeGrafter"/>
</dbReference>
<feature type="transmembrane region" description="Helical" evidence="9">
    <location>
        <begin position="160"/>
        <end position="182"/>
    </location>
</feature>
<evidence type="ECO:0000256" key="2">
    <source>
        <dbReference type="ARBA" id="ARBA00009047"/>
    </source>
</evidence>
<dbReference type="InterPro" id="IPR000515">
    <property type="entry name" value="MetI-like"/>
</dbReference>
<dbReference type="Proteomes" id="UP000214975">
    <property type="component" value="Chromosome"/>
</dbReference>
<keyword evidence="4" id="KW-1003">Cell membrane</keyword>
<feature type="transmembrane region" description="Helical" evidence="9">
    <location>
        <begin position="95"/>
        <end position="117"/>
    </location>
</feature>
<keyword evidence="6 9" id="KW-0812">Transmembrane</keyword>
<dbReference type="PROSITE" id="PS50928">
    <property type="entry name" value="ABC_TM1"/>
    <property type="match status" value="1"/>
</dbReference>
<evidence type="ECO:0000256" key="10">
    <source>
        <dbReference type="SAM" id="MobiDB-lite"/>
    </source>
</evidence>
<evidence type="ECO:0000256" key="9">
    <source>
        <dbReference type="RuleBase" id="RU363032"/>
    </source>
</evidence>
<comment type="subcellular location">
    <subcellularLocation>
        <location evidence="1 9">Cell membrane</location>
        <topology evidence="1 9">Multi-pass membrane protein</topology>
    </subcellularLocation>
</comment>
<dbReference type="GO" id="GO:0005886">
    <property type="term" value="C:plasma membrane"/>
    <property type="evidence" value="ECO:0007669"/>
    <property type="project" value="UniProtKB-SubCell"/>
</dbReference>
<proteinExistence type="inferred from homology"/>
<evidence type="ECO:0000313" key="11">
    <source>
        <dbReference type="EMBL" id="AST58337.1"/>
    </source>
</evidence>
<evidence type="ECO:0000256" key="5">
    <source>
        <dbReference type="ARBA" id="ARBA00022597"/>
    </source>
</evidence>
<keyword evidence="7 9" id="KW-1133">Transmembrane helix</keyword>
<keyword evidence="3 9" id="KW-0813">Transport</keyword>
<feature type="transmembrane region" description="Helical" evidence="9">
    <location>
        <begin position="129"/>
        <end position="148"/>
    </location>
</feature>
<dbReference type="EMBL" id="CP016893">
    <property type="protein sequence ID" value="AST58337.1"/>
    <property type="molecule type" value="Genomic_DNA"/>
</dbReference>
<feature type="region of interest" description="Disordered" evidence="10">
    <location>
        <begin position="1"/>
        <end position="22"/>
    </location>
</feature>
<name>A0A223I104_THETR</name>
<evidence type="ECO:0000256" key="7">
    <source>
        <dbReference type="ARBA" id="ARBA00022989"/>
    </source>
</evidence>
<reference evidence="11 12" key="1">
    <citation type="submission" date="2016-08" db="EMBL/GenBank/DDBJ databases">
        <title>A novel genetic cassette of butanologenic Thermoanaerobacterium thermosaccharolyticum that directly convert cellulose to butanol.</title>
        <authorList>
            <person name="Li T."/>
            <person name="He J."/>
        </authorList>
    </citation>
    <scope>NUCLEOTIDE SEQUENCE [LARGE SCALE GENOMIC DNA]</scope>
    <source>
        <strain evidence="11 12">TG57</strain>
    </source>
</reference>
<evidence type="ECO:0000256" key="6">
    <source>
        <dbReference type="ARBA" id="ARBA00022692"/>
    </source>
</evidence>
<dbReference type="InterPro" id="IPR050901">
    <property type="entry name" value="BP-dep_ABC_trans_perm"/>
</dbReference>
<dbReference type="SUPFAM" id="SSF161098">
    <property type="entry name" value="MetI-like"/>
    <property type="match status" value="1"/>
</dbReference>
<evidence type="ECO:0000256" key="1">
    <source>
        <dbReference type="ARBA" id="ARBA00004651"/>
    </source>
</evidence>
<dbReference type="AlphaFoldDB" id="A0A223I104"/>
<dbReference type="PANTHER" id="PTHR32243">
    <property type="entry name" value="MALTOSE TRANSPORT SYSTEM PERMEASE-RELATED"/>
    <property type="match status" value="1"/>
</dbReference>
<comment type="similarity">
    <text evidence="2">Belongs to the binding-protein-dependent transport system permease family. MalFG subfamily.</text>
</comment>
<gene>
    <name evidence="11" type="ORF">Thert_02447</name>
</gene>
<evidence type="ECO:0000256" key="8">
    <source>
        <dbReference type="ARBA" id="ARBA00023136"/>
    </source>
</evidence>
<feature type="transmembrane region" description="Helical" evidence="9">
    <location>
        <begin position="262"/>
        <end position="283"/>
    </location>
</feature>
<keyword evidence="8 9" id="KW-0472">Membrane</keyword>
<dbReference type="PANTHER" id="PTHR32243:SF50">
    <property type="entry name" value="MALTOSE_MALTODEXTRIN TRANSPORT SYSTEM PERMEASE PROTEIN MALG"/>
    <property type="match status" value="1"/>
</dbReference>